<evidence type="ECO:0000313" key="2">
    <source>
        <dbReference type="EMBL" id="WMN11542.1"/>
    </source>
</evidence>
<keyword evidence="1" id="KW-0812">Transmembrane</keyword>
<organism evidence="2 3">
    <name type="scientific">Marivirga salinarum</name>
    <dbReference type="NCBI Taxonomy" id="3059078"/>
    <lineage>
        <taxon>Bacteria</taxon>
        <taxon>Pseudomonadati</taxon>
        <taxon>Bacteroidota</taxon>
        <taxon>Cytophagia</taxon>
        <taxon>Cytophagales</taxon>
        <taxon>Marivirgaceae</taxon>
        <taxon>Marivirga</taxon>
    </lineage>
</organism>
<proteinExistence type="predicted"/>
<dbReference type="EMBL" id="CP129971">
    <property type="protein sequence ID" value="WMN11542.1"/>
    <property type="molecule type" value="Genomic_DNA"/>
</dbReference>
<keyword evidence="3" id="KW-1185">Reference proteome</keyword>
<protein>
    <submittedName>
        <fullName evidence="2">Uncharacterized protein</fullName>
    </submittedName>
</protein>
<keyword evidence="1" id="KW-1133">Transmembrane helix</keyword>
<keyword evidence="1" id="KW-0472">Membrane</keyword>
<name>A0AA51NA01_9BACT</name>
<dbReference type="RefSeq" id="WP_308348887.1">
    <property type="nucleotide sequence ID" value="NZ_CP129971.1"/>
</dbReference>
<sequence length="172" mass="20415">MIFQKFLRAFLLIYNWDKHVDASREEIIRFFNGKFKSNSAVIGHSTWKTIYFMCPIIGGTIYNYSLIGFKGVIAENQHDSTIHLKARFVQPFLFFYIIPALLFPILYIFDIYGMRDNLNWLNNDFLNVITPPTLIWSAVMIYYQFKLMIAKGFIKKALKELQIKTHYNINYE</sequence>
<evidence type="ECO:0000256" key="1">
    <source>
        <dbReference type="SAM" id="Phobius"/>
    </source>
</evidence>
<evidence type="ECO:0000313" key="3">
    <source>
        <dbReference type="Proteomes" id="UP001230496"/>
    </source>
</evidence>
<feature type="transmembrane region" description="Helical" evidence="1">
    <location>
        <begin position="134"/>
        <end position="154"/>
    </location>
</feature>
<dbReference type="AlphaFoldDB" id="A0AA51NA01"/>
<accession>A0AA51NA01</accession>
<gene>
    <name evidence="2" type="ORF">QYS49_38780</name>
</gene>
<dbReference type="Proteomes" id="UP001230496">
    <property type="component" value="Chromosome"/>
</dbReference>
<reference evidence="2 3" key="1">
    <citation type="submission" date="2023-08" db="EMBL/GenBank/DDBJ databases">
        <title>Comparative genomics and taxonomic characterization of three novel marine species of genus Marivirga.</title>
        <authorList>
            <person name="Muhammad N."/>
            <person name="Kim S.-G."/>
        </authorList>
    </citation>
    <scope>NUCLEOTIDE SEQUENCE [LARGE SCALE GENOMIC DNA]</scope>
    <source>
        <strain evidence="2 3">BDSF4-3</strain>
    </source>
</reference>
<dbReference type="KEGG" id="msaa:QYS49_38780"/>
<feature type="transmembrane region" description="Helical" evidence="1">
    <location>
        <begin position="93"/>
        <end position="114"/>
    </location>
</feature>